<dbReference type="Gene3D" id="1.10.20.10">
    <property type="entry name" value="Histone, subunit A"/>
    <property type="match status" value="1"/>
</dbReference>
<dbReference type="PANTHER" id="PTHR23428">
    <property type="entry name" value="HISTONE H2B"/>
    <property type="match status" value="1"/>
</dbReference>
<keyword evidence="3" id="KW-1185">Reference proteome</keyword>
<evidence type="ECO:0000313" key="3">
    <source>
        <dbReference type="Proteomes" id="UP000699462"/>
    </source>
</evidence>
<sequence>MVPQVVSGKSAKKASKVKMAKVDNKKKRRVKKSCAIYIYKVLRYFHSHTGISSRAMSITKPFANDIFKRIAAESRFLAKQVVF</sequence>
<dbReference type="InterPro" id="IPR009072">
    <property type="entry name" value="Histone-fold"/>
</dbReference>
<dbReference type="GO" id="GO:0030527">
    <property type="term" value="F:structural constituent of chromatin"/>
    <property type="evidence" value="ECO:0007669"/>
    <property type="project" value="InterPro"/>
</dbReference>
<dbReference type="GO" id="GO:0046982">
    <property type="term" value="F:protein heterodimerization activity"/>
    <property type="evidence" value="ECO:0007669"/>
    <property type="project" value="InterPro"/>
</dbReference>
<comment type="caution">
    <text evidence="2">The sequence shown here is derived from an EMBL/GenBank/DDBJ whole genome shotgun (WGS) entry which is preliminary data.</text>
</comment>
<proteinExistence type="inferred from homology"/>
<comment type="similarity">
    <text evidence="1">Belongs to the histone H2B family.</text>
</comment>
<gene>
    <name evidence="2" type="ORF">P879_10423</name>
</gene>
<dbReference type="PRINTS" id="PR00621">
    <property type="entry name" value="HISTONEH2B"/>
</dbReference>
<dbReference type="EMBL" id="JTDF01019620">
    <property type="protein sequence ID" value="KAF8562501.1"/>
    <property type="molecule type" value="Genomic_DNA"/>
</dbReference>
<name>A0A8T0D776_9TREM</name>
<evidence type="ECO:0000313" key="2">
    <source>
        <dbReference type="EMBL" id="KAF8562501.1"/>
    </source>
</evidence>
<dbReference type="GO" id="GO:0003677">
    <property type="term" value="F:DNA binding"/>
    <property type="evidence" value="ECO:0007669"/>
    <property type="project" value="InterPro"/>
</dbReference>
<dbReference type="SUPFAM" id="SSF47113">
    <property type="entry name" value="Histone-fold"/>
    <property type="match status" value="1"/>
</dbReference>
<dbReference type="SMART" id="SM00427">
    <property type="entry name" value="H2B"/>
    <property type="match status" value="1"/>
</dbReference>
<accession>A0A8T0D776</accession>
<dbReference type="Proteomes" id="UP000699462">
    <property type="component" value="Unassembled WGS sequence"/>
</dbReference>
<dbReference type="AlphaFoldDB" id="A0A8T0D776"/>
<dbReference type="InterPro" id="IPR000558">
    <property type="entry name" value="Histone_H2B"/>
</dbReference>
<reference evidence="2 3" key="1">
    <citation type="submission" date="2019-07" db="EMBL/GenBank/DDBJ databases">
        <title>Annotation for the trematode Paragonimus westermani.</title>
        <authorList>
            <person name="Choi Y.-J."/>
        </authorList>
    </citation>
    <scope>NUCLEOTIDE SEQUENCE [LARGE SCALE GENOMIC DNA]</scope>
    <source>
        <strain evidence="2">180907_Pwestermani</strain>
    </source>
</reference>
<dbReference type="GO" id="GO:0000786">
    <property type="term" value="C:nucleosome"/>
    <property type="evidence" value="ECO:0007669"/>
    <property type="project" value="InterPro"/>
</dbReference>
<protein>
    <submittedName>
        <fullName evidence="2">Histone H2B embryonic</fullName>
    </submittedName>
</protein>
<organism evidence="2 3">
    <name type="scientific">Paragonimus westermani</name>
    <dbReference type="NCBI Taxonomy" id="34504"/>
    <lineage>
        <taxon>Eukaryota</taxon>
        <taxon>Metazoa</taxon>
        <taxon>Spiralia</taxon>
        <taxon>Lophotrochozoa</taxon>
        <taxon>Platyhelminthes</taxon>
        <taxon>Trematoda</taxon>
        <taxon>Digenea</taxon>
        <taxon>Plagiorchiida</taxon>
        <taxon>Troglotremata</taxon>
        <taxon>Troglotrematidae</taxon>
        <taxon>Paragonimus</taxon>
    </lineage>
</organism>
<evidence type="ECO:0000256" key="1">
    <source>
        <dbReference type="ARBA" id="ARBA00006846"/>
    </source>
</evidence>